<evidence type="ECO:0000313" key="3">
    <source>
        <dbReference type="EMBL" id="CAJ0607112.1"/>
    </source>
</evidence>
<keyword evidence="4" id="KW-1185">Reference proteome</keyword>
<dbReference type="EMBL" id="CATQJL010000316">
    <property type="protein sequence ID" value="CAJ0607110.1"/>
    <property type="molecule type" value="Genomic_DNA"/>
</dbReference>
<evidence type="ECO:0000313" key="2">
    <source>
        <dbReference type="EMBL" id="CAJ0607110.1"/>
    </source>
</evidence>
<feature type="region of interest" description="Disordered" evidence="1">
    <location>
        <begin position="87"/>
        <end position="106"/>
    </location>
</feature>
<dbReference type="EMBL" id="CATQJL010000316">
    <property type="protein sequence ID" value="CAJ0607112.1"/>
    <property type="molecule type" value="Genomic_DNA"/>
</dbReference>
<name>A0AA36HAP2_CYLNA</name>
<evidence type="ECO:0000256" key="1">
    <source>
        <dbReference type="SAM" id="MobiDB-lite"/>
    </source>
</evidence>
<reference evidence="3" key="1">
    <citation type="submission" date="2023-07" db="EMBL/GenBank/DDBJ databases">
        <authorList>
            <consortium name="CYATHOMIX"/>
        </authorList>
    </citation>
    <scope>NUCLEOTIDE SEQUENCE</scope>
    <source>
        <strain evidence="3">N/A</strain>
    </source>
</reference>
<gene>
    <name evidence="2" type="ORF">CYNAS_LOCUS19093</name>
    <name evidence="3" type="ORF">CYNAS_LOCUS19095</name>
</gene>
<protein>
    <submittedName>
        <fullName evidence="3">Uncharacterized protein</fullName>
    </submittedName>
</protein>
<proteinExistence type="predicted"/>
<dbReference type="AlphaFoldDB" id="A0AA36HAP2"/>
<organism evidence="3 4">
    <name type="scientific">Cylicocyclus nassatus</name>
    <name type="common">Nematode worm</name>
    <dbReference type="NCBI Taxonomy" id="53992"/>
    <lineage>
        <taxon>Eukaryota</taxon>
        <taxon>Metazoa</taxon>
        <taxon>Ecdysozoa</taxon>
        <taxon>Nematoda</taxon>
        <taxon>Chromadorea</taxon>
        <taxon>Rhabditida</taxon>
        <taxon>Rhabditina</taxon>
        <taxon>Rhabditomorpha</taxon>
        <taxon>Strongyloidea</taxon>
        <taxon>Strongylidae</taxon>
        <taxon>Cylicocyclus</taxon>
    </lineage>
</organism>
<evidence type="ECO:0000313" key="4">
    <source>
        <dbReference type="Proteomes" id="UP001176961"/>
    </source>
</evidence>
<accession>A0AA36HAP2</accession>
<sequence>MLMASRDSGFDLDGNVEKIEIDHLAPVYDASGNRMKFKGAVRLAIELEDGVKQKIALFVIARADGMIVLGTNTLAKLGFSVANTRGGVKDEETETDDSAGLQRPPESEISLQLRSIRSNGAYSDTWFHPLARAKTVNDIFELANIASISEQESMDAHRRRCPLYAKREEARGMKYDHPTIYPWPCEYPIGDILAGAIMMLGQIEMPLLNHHMDHHTFIALPPSFVRLDSEMATRITLSYMFIETSELLPTSC</sequence>
<comment type="caution">
    <text evidence="3">The sequence shown here is derived from an EMBL/GenBank/DDBJ whole genome shotgun (WGS) entry which is preliminary data.</text>
</comment>
<dbReference type="Proteomes" id="UP001176961">
    <property type="component" value="Unassembled WGS sequence"/>
</dbReference>